<accession>A0A840UTF3</accession>
<dbReference type="Proteomes" id="UP000559117">
    <property type="component" value="Unassembled WGS sequence"/>
</dbReference>
<gene>
    <name evidence="1" type="ORF">HNR32_002574</name>
</gene>
<reference evidence="1 2" key="1">
    <citation type="submission" date="2020-08" db="EMBL/GenBank/DDBJ databases">
        <title>Genomic Encyclopedia of Type Strains, Phase IV (KMG-IV): sequencing the most valuable type-strain genomes for metagenomic binning, comparative biology and taxonomic classification.</title>
        <authorList>
            <person name="Goeker M."/>
        </authorList>
    </citation>
    <scope>NUCLEOTIDE SEQUENCE [LARGE SCALE GENOMIC DNA]</scope>
    <source>
        <strain evidence="1 2">DSM 24661</strain>
    </source>
</reference>
<evidence type="ECO:0000313" key="2">
    <source>
        <dbReference type="Proteomes" id="UP000559117"/>
    </source>
</evidence>
<dbReference type="AlphaFoldDB" id="A0A840UTF3"/>
<name>A0A840UTF3_9FIRM</name>
<dbReference type="EMBL" id="JACHFH010000047">
    <property type="protein sequence ID" value="MBB5337412.1"/>
    <property type="molecule type" value="Genomic_DNA"/>
</dbReference>
<proteinExistence type="predicted"/>
<comment type="caution">
    <text evidence="1">The sequence shown here is derived from an EMBL/GenBank/DDBJ whole genome shotgun (WGS) entry which is preliminary data.</text>
</comment>
<keyword evidence="2" id="KW-1185">Reference proteome</keyword>
<protein>
    <submittedName>
        <fullName evidence="1">Uncharacterized protein</fullName>
    </submittedName>
</protein>
<organism evidence="1 2">
    <name type="scientific">Pectinatus brassicae</name>
    <dbReference type="NCBI Taxonomy" id="862415"/>
    <lineage>
        <taxon>Bacteria</taxon>
        <taxon>Bacillati</taxon>
        <taxon>Bacillota</taxon>
        <taxon>Negativicutes</taxon>
        <taxon>Selenomonadales</taxon>
        <taxon>Selenomonadaceae</taxon>
        <taxon>Pectinatus</taxon>
    </lineage>
</organism>
<evidence type="ECO:0000313" key="1">
    <source>
        <dbReference type="EMBL" id="MBB5337412.1"/>
    </source>
</evidence>
<sequence>MNTPIFIGVVLIQQFAIWQIAESITSEKF</sequence>